<organism evidence="2 3">
    <name type="scientific">Cercospora kikuchii</name>
    <dbReference type="NCBI Taxonomy" id="84275"/>
    <lineage>
        <taxon>Eukaryota</taxon>
        <taxon>Fungi</taxon>
        <taxon>Dikarya</taxon>
        <taxon>Ascomycota</taxon>
        <taxon>Pezizomycotina</taxon>
        <taxon>Dothideomycetes</taxon>
        <taxon>Dothideomycetidae</taxon>
        <taxon>Mycosphaerellales</taxon>
        <taxon>Mycosphaerellaceae</taxon>
        <taxon>Cercospora</taxon>
    </lineage>
</organism>
<dbReference type="EMBL" id="BOLY01000004">
    <property type="protein sequence ID" value="GIZ43143.1"/>
    <property type="molecule type" value="Genomic_DNA"/>
</dbReference>
<keyword evidence="1" id="KW-0732">Signal</keyword>
<dbReference type="Proteomes" id="UP000825890">
    <property type="component" value="Unassembled WGS sequence"/>
</dbReference>
<proteinExistence type="predicted"/>
<dbReference type="AlphaFoldDB" id="A0A9P3FDC6"/>
<protein>
    <submittedName>
        <fullName evidence="2">Uncharacterized protein</fullName>
    </submittedName>
</protein>
<name>A0A9P3FDC6_9PEZI</name>
<feature type="chain" id="PRO_5040474473" evidence="1">
    <location>
        <begin position="19"/>
        <end position="104"/>
    </location>
</feature>
<comment type="caution">
    <text evidence="2">The sequence shown here is derived from an EMBL/GenBank/DDBJ whole genome shotgun (WGS) entry which is preliminary data.</text>
</comment>
<sequence length="104" mass="11511">MKATVLFFAAAFSVRALATNDHSEHNCCYQNKETGWVWTIHPDLTHSACNDWSSASYANSKCTENASVARISGQDFLGACRKHMKEWGLQDPDHVGAGYRGNCN</sequence>
<keyword evidence="3" id="KW-1185">Reference proteome</keyword>
<dbReference type="GeneID" id="68291957"/>
<evidence type="ECO:0000256" key="1">
    <source>
        <dbReference type="SAM" id="SignalP"/>
    </source>
</evidence>
<reference evidence="2 3" key="1">
    <citation type="submission" date="2021-01" db="EMBL/GenBank/DDBJ databases">
        <title>Cercospora kikuchii MAFF 305040 whole genome shotgun sequence.</title>
        <authorList>
            <person name="Kashiwa T."/>
            <person name="Suzuki T."/>
        </authorList>
    </citation>
    <scope>NUCLEOTIDE SEQUENCE [LARGE SCALE GENOMIC DNA]</scope>
    <source>
        <strain evidence="2 3">MAFF 305040</strain>
    </source>
</reference>
<accession>A0A9P3FDC6</accession>
<feature type="signal peptide" evidence="1">
    <location>
        <begin position="1"/>
        <end position="18"/>
    </location>
</feature>
<evidence type="ECO:0000313" key="2">
    <source>
        <dbReference type="EMBL" id="GIZ43143.1"/>
    </source>
</evidence>
<dbReference type="RefSeq" id="XP_044657630.1">
    <property type="nucleotide sequence ID" value="XM_044801695.1"/>
</dbReference>
<evidence type="ECO:0000313" key="3">
    <source>
        <dbReference type="Proteomes" id="UP000825890"/>
    </source>
</evidence>
<gene>
    <name evidence="2" type="ORF">CKM354_000638200</name>
</gene>